<dbReference type="InterPro" id="IPR023214">
    <property type="entry name" value="HAD_sf"/>
</dbReference>
<dbReference type="Pfam" id="PF13419">
    <property type="entry name" value="HAD_2"/>
    <property type="match status" value="1"/>
</dbReference>
<protein>
    <recommendedName>
        <fullName evidence="2">HAD family hydrolase</fullName>
    </recommendedName>
</protein>
<dbReference type="EMBL" id="BARW01017962">
    <property type="protein sequence ID" value="GAI93395.1"/>
    <property type="molecule type" value="Genomic_DNA"/>
</dbReference>
<dbReference type="NCBIfam" id="TIGR01549">
    <property type="entry name" value="HAD-SF-IA-v1"/>
    <property type="match status" value="1"/>
</dbReference>
<dbReference type="InterPro" id="IPR041492">
    <property type="entry name" value="HAD_2"/>
</dbReference>
<dbReference type="Gene3D" id="3.40.50.1000">
    <property type="entry name" value="HAD superfamily/HAD-like"/>
    <property type="match status" value="1"/>
</dbReference>
<sequence>MKYNYFLFDLDNCLLYIPNSKDYFDNILLETLKQGTTKPIPERSERNKFWFSGNSYFNYLKKWGTNNFHDFWKCFDEIDFEYRKILIQKNEILLFNDVKSVLEEIYDANKKLAIISNSADYIVDFIVKKFNITKYFNYFFGLSFDKDQSIAKPSPLGVLSVLEKLKYDPKKEKAIMIGDSIVDVYAAKKANVSACLIRRDKNKYLDGYGAWEYNPDFVIKQLNEILNF</sequence>
<dbReference type="InterPro" id="IPR050155">
    <property type="entry name" value="HAD-like_hydrolase_sf"/>
</dbReference>
<evidence type="ECO:0000313" key="1">
    <source>
        <dbReference type="EMBL" id="GAI93395.1"/>
    </source>
</evidence>
<dbReference type="PANTHER" id="PTHR43434">
    <property type="entry name" value="PHOSPHOGLYCOLATE PHOSPHATASE"/>
    <property type="match status" value="1"/>
</dbReference>
<dbReference type="GO" id="GO:0006281">
    <property type="term" value="P:DNA repair"/>
    <property type="evidence" value="ECO:0007669"/>
    <property type="project" value="TreeGrafter"/>
</dbReference>
<dbReference type="GO" id="GO:0008967">
    <property type="term" value="F:phosphoglycolate phosphatase activity"/>
    <property type="evidence" value="ECO:0007669"/>
    <property type="project" value="TreeGrafter"/>
</dbReference>
<dbReference type="GO" id="GO:0005829">
    <property type="term" value="C:cytosol"/>
    <property type="evidence" value="ECO:0007669"/>
    <property type="project" value="TreeGrafter"/>
</dbReference>
<dbReference type="PANTHER" id="PTHR43434:SF1">
    <property type="entry name" value="PHOSPHOGLYCOLATE PHOSPHATASE"/>
    <property type="match status" value="1"/>
</dbReference>
<accession>X1U0L4</accession>
<evidence type="ECO:0008006" key="2">
    <source>
        <dbReference type="Google" id="ProtNLM"/>
    </source>
</evidence>
<dbReference type="SUPFAM" id="SSF56784">
    <property type="entry name" value="HAD-like"/>
    <property type="match status" value="1"/>
</dbReference>
<proteinExistence type="predicted"/>
<dbReference type="InterPro" id="IPR006439">
    <property type="entry name" value="HAD-SF_hydro_IA"/>
</dbReference>
<comment type="caution">
    <text evidence="1">The sequence shown here is derived from an EMBL/GenBank/DDBJ whole genome shotgun (WGS) entry which is preliminary data.</text>
</comment>
<organism evidence="1">
    <name type="scientific">marine sediment metagenome</name>
    <dbReference type="NCBI Taxonomy" id="412755"/>
    <lineage>
        <taxon>unclassified sequences</taxon>
        <taxon>metagenomes</taxon>
        <taxon>ecological metagenomes</taxon>
    </lineage>
</organism>
<name>X1U0L4_9ZZZZ</name>
<dbReference type="InterPro" id="IPR036412">
    <property type="entry name" value="HAD-like_sf"/>
</dbReference>
<dbReference type="AlphaFoldDB" id="X1U0L4"/>
<gene>
    <name evidence="1" type="ORF">S12H4_30876</name>
</gene>
<reference evidence="1" key="1">
    <citation type="journal article" date="2014" name="Front. Microbiol.">
        <title>High frequency of phylogenetically diverse reductive dehalogenase-homologous genes in deep subseafloor sedimentary metagenomes.</title>
        <authorList>
            <person name="Kawai M."/>
            <person name="Futagami T."/>
            <person name="Toyoda A."/>
            <person name="Takaki Y."/>
            <person name="Nishi S."/>
            <person name="Hori S."/>
            <person name="Arai W."/>
            <person name="Tsubouchi T."/>
            <person name="Morono Y."/>
            <person name="Uchiyama I."/>
            <person name="Ito T."/>
            <person name="Fujiyama A."/>
            <person name="Inagaki F."/>
            <person name="Takami H."/>
        </authorList>
    </citation>
    <scope>NUCLEOTIDE SEQUENCE</scope>
    <source>
        <strain evidence="1">Expedition CK06-06</strain>
    </source>
</reference>
<dbReference type="SFLD" id="SFLDS00003">
    <property type="entry name" value="Haloacid_Dehalogenase"/>
    <property type="match status" value="1"/>
</dbReference>
<dbReference type="SFLD" id="SFLDG01129">
    <property type="entry name" value="C1.5:_HAD__Beta-PGM__Phosphata"/>
    <property type="match status" value="1"/>
</dbReference>